<organism evidence="1 2">
    <name type="scientific">Aliterella atlantica CENA595</name>
    <dbReference type="NCBI Taxonomy" id="1618023"/>
    <lineage>
        <taxon>Bacteria</taxon>
        <taxon>Bacillati</taxon>
        <taxon>Cyanobacteriota</taxon>
        <taxon>Cyanophyceae</taxon>
        <taxon>Chroococcidiopsidales</taxon>
        <taxon>Aliterellaceae</taxon>
        <taxon>Aliterella</taxon>
    </lineage>
</organism>
<protein>
    <submittedName>
        <fullName evidence="1">Glucose-inhibited division protein A</fullName>
    </submittedName>
</protein>
<dbReference type="GO" id="GO:0008734">
    <property type="term" value="F:L-aspartate oxidase activity"/>
    <property type="evidence" value="ECO:0007669"/>
    <property type="project" value="InterPro"/>
</dbReference>
<dbReference type="SUPFAM" id="SSF51905">
    <property type="entry name" value="FAD/NAD(P)-binding domain"/>
    <property type="match status" value="1"/>
</dbReference>
<dbReference type="InterPro" id="IPR036188">
    <property type="entry name" value="FAD/NAD-bd_sf"/>
</dbReference>
<dbReference type="STRING" id="1618023.UH38_02035"/>
<dbReference type="GO" id="GO:0009435">
    <property type="term" value="P:NAD+ biosynthetic process"/>
    <property type="evidence" value="ECO:0007669"/>
    <property type="project" value="InterPro"/>
</dbReference>
<dbReference type="PATRIC" id="fig|1618023.3.peg.1656"/>
<evidence type="ECO:0000313" key="2">
    <source>
        <dbReference type="Proteomes" id="UP000032452"/>
    </source>
</evidence>
<dbReference type="InterPro" id="IPR005288">
    <property type="entry name" value="NadB"/>
</dbReference>
<comment type="caution">
    <text evidence="1">The sequence shown here is derived from an EMBL/GenBank/DDBJ whole genome shotgun (WGS) entry which is preliminary data.</text>
</comment>
<dbReference type="Pfam" id="PF12831">
    <property type="entry name" value="FAD_oxidored"/>
    <property type="match status" value="1"/>
</dbReference>
<reference evidence="1 2" key="1">
    <citation type="submission" date="2015-02" db="EMBL/GenBank/DDBJ databases">
        <title>Draft genome of a novel marine cyanobacterium (Chroococcales) isolated from South Atlantic Ocean.</title>
        <authorList>
            <person name="Rigonato J."/>
            <person name="Alvarenga D.O."/>
            <person name="Branco L.H."/>
            <person name="Varani A.M."/>
            <person name="Brandini F.P."/>
            <person name="Fiore M.F."/>
        </authorList>
    </citation>
    <scope>NUCLEOTIDE SEQUENCE [LARGE SCALE GENOMIC DNA]</scope>
    <source>
        <strain evidence="1 2">CENA595</strain>
    </source>
</reference>
<evidence type="ECO:0000313" key="1">
    <source>
        <dbReference type="EMBL" id="KJH73563.1"/>
    </source>
</evidence>
<accession>A0A0D8ZXQ9</accession>
<dbReference type="Proteomes" id="UP000032452">
    <property type="component" value="Unassembled WGS sequence"/>
</dbReference>
<proteinExistence type="predicted"/>
<dbReference type="Gene3D" id="3.50.50.60">
    <property type="entry name" value="FAD/NAD(P)-binding domain"/>
    <property type="match status" value="1"/>
</dbReference>
<sequence>MNEIINCDILVVGGGTGGTAAAICAARAGAKTILVSEFPWLGGMLTSAGVAAPDGNELQAFQTGLWGTYIQELQRRQAGGLDNSWVSFFSYDPRVGAEIFANWVQELPNLDWIANKVPLEVIKKSNRITGVRFADFTVTAKITLDGTELGDLLALAEIPYRWGWELQAQWGEPSAPIAANELTNKYPVQAPTWVVIMQDFGEDALEIPAPPNYNPAKFTGAWEGYGQKEFLNYGRLPENIFMINWPQRGNDYAEGVERLISSDSTKREFLQESLWHSQGFARYIQTNCDRKYGLATNIFPYRKDCLGGGAYALHPYYRESRRLVGLTTVREQDILPVPGGKVAPLQPETVAIGNYANDHHYPGVDFPLQPKSIRWGGRWTGTPFTIPYSCLVPVETDGLLVCEKNISGSHIANGATRLQPIVMNIGQAAGMAAALCIELGCQPRELSISKLQKALLQSKTPAAIVPLFNLSPNNPDWLYWQQYYLEYPEAYPASGNCPNPQKVSSLSNPTSRLFQGTFHHLGEQDYTLTLDDSWQLVTLRSHIDEQLQKCINNQHLTFRGTLNCSGKWLLVEEIES</sequence>
<dbReference type="PANTHER" id="PTHR42716:SF3">
    <property type="entry name" value="SLL1913 PROTEIN"/>
    <property type="match status" value="1"/>
</dbReference>
<dbReference type="EMBL" id="JYON01000001">
    <property type="protein sequence ID" value="KJH73563.1"/>
    <property type="molecule type" value="Genomic_DNA"/>
</dbReference>
<name>A0A0D8ZXQ9_9CYAN</name>
<dbReference type="OrthoDB" id="500092at2"/>
<dbReference type="PANTHER" id="PTHR42716">
    <property type="entry name" value="L-ASPARTATE OXIDASE"/>
    <property type="match status" value="1"/>
</dbReference>
<keyword evidence="2" id="KW-1185">Reference proteome</keyword>
<gene>
    <name evidence="1" type="ORF">UH38_02035</name>
</gene>
<dbReference type="RefSeq" id="WP_045052914.1">
    <property type="nucleotide sequence ID" value="NZ_CAWMDP010000017.1"/>
</dbReference>
<dbReference type="AlphaFoldDB" id="A0A0D8ZXQ9"/>